<keyword evidence="1" id="KW-0472">Membrane</keyword>
<evidence type="ECO:0000256" key="1">
    <source>
        <dbReference type="SAM" id="Phobius"/>
    </source>
</evidence>
<sequence>MAHAVSRTLLSIFVIIRFTFIHLEIVYIMISFDFIIVFLCIQIDRRRKVQQLF</sequence>
<evidence type="ECO:0000313" key="2">
    <source>
        <dbReference type="EMBL" id="CAD8057029.1"/>
    </source>
</evidence>
<protein>
    <submittedName>
        <fullName evidence="2">Uncharacterized protein</fullName>
    </submittedName>
</protein>
<evidence type="ECO:0000313" key="3">
    <source>
        <dbReference type="Proteomes" id="UP000688137"/>
    </source>
</evidence>
<dbReference type="Proteomes" id="UP000688137">
    <property type="component" value="Unassembled WGS sequence"/>
</dbReference>
<feature type="transmembrane region" description="Helical" evidence="1">
    <location>
        <begin position="12"/>
        <end position="41"/>
    </location>
</feature>
<accession>A0A8S1KP48</accession>
<reference evidence="2" key="1">
    <citation type="submission" date="2021-01" db="EMBL/GenBank/DDBJ databases">
        <authorList>
            <consortium name="Genoscope - CEA"/>
            <person name="William W."/>
        </authorList>
    </citation>
    <scope>NUCLEOTIDE SEQUENCE</scope>
</reference>
<gene>
    <name evidence="2" type="ORF">PPRIM_AZ9-3.1.T0250206</name>
</gene>
<keyword evidence="1" id="KW-0812">Transmembrane</keyword>
<keyword evidence="1" id="KW-1133">Transmembrane helix</keyword>
<comment type="caution">
    <text evidence="2">The sequence shown here is derived from an EMBL/GenBank/DDBJ whole genome shotgun (WGS) entry which is preliminary data.</text>
</comment>
<keyword evidence="3" id="KW-1185">Reference proteome</keyword>
<proteinExistence type="predicted"/>
<dbReference type="AlphaFoldDB" id="A0A8S1KP48"/>
<dbReference type="EMBL" id="CAJJDM010000023">
    <property type="protein sequence ID" value="CAD8057029.1"/>
    <property type="molecule type" value="Genomic_DNA"/>
</dbReference>
<organism evidence="2 3">
    <name type="scientific">Paramecium primaurelia</name>
    <dbReference type="NCBI Taxonomy" id="5886"/>
    <lineage>
        <taxon>Eukaryota</taxon>
        <taxon>Sar</taxon>
        <taxon>Alveolata</taxon>
        <taxon>Ciliophora</taxon>
        <taxon>Intramacronucleata</taxon>
        <taxon>Oligohymenophorea</taxon>
        <taxon>Peniculida</taxon>
        <taxon>Parameciidae</taxon>
        <taxon>Paramecium</taxon>
    </lineage>
</organism>
<name>A0A8S1KP48_PARPR</name>